<protein>
    <submittedName>
        <fullName evidence="1">Uncharacterized protein</fullName>
    </submittedName>
</protein>
<reference evidence="1 2" key="1">
    <citation type="journal article" date="2018" name="PLoS Genet.">
        <title>Population sequencing reveals clonal diversity and ancestral inbreeding in the grapevine cultivar Chardonnay.</title>
        <authorList>
            <person name="Roach M.J."/>
            <person name="Johnson D.L."/>
            <person name="Bohlmann J."/>
            <person name="van Vuuren H.J."/>
            <person name="Jones S.J."/>
            <person name="Pretorius I.S."/>
            <person name="Schmidt S.A."/>
            <person name="Borneman A.R."/>
        </authorList>
    </citation>
    <scope>NUCLEOTIDE SEQUENCE [LARGE SCALE GENOMIC DNA]</scope>
    <source>
        <strain evidence="2">cv. Chardonnay</strain>
        <tissue evidence="1">Leaf</tissue>
    </source>
</reference>
<comment type="caution">
    <text evidence="1">The sequence shown here is derived from an EMBL/GenBank/DDBJ whole genome shotgun (WGS) entry which is preliminary data.</text>
</comment>
<evidence type="ECO:0000313" key="1">
    <source>
        <dbReference type="EMBL" id="RVW30582.1"/>
    </source>
</evidence>
<gene>
    <name evidence="1" type="ORF">CK203_086088</name>
</gene>
<name>A0A438D5A1_VITVI</name>
<dbReference type="AlphaFoldDB" id="A0A438D5A1"/>
<sequence length="145" mass="17153">MRRGDHPPHIGQAPLVPRNQLAVLPRRKQGYQLQWPMVTQPPIEGNLDCRARLFHSELCFDRETFRLQPELRDSFHLLQRYHLEHLMTPRDFFYPRVALDFYQSMTAHHVRDPTVIHFTIDGRHGILGARHIVEALHIPYEPARP</sequence>
<accession>A0A438D5A1</accession>
<dbReference type="Proteomes" id="UP000288805">
    <property type="component" value="Unassembled WGS sequence"/>
</dbReference>
<dbReference type="EMBL" id="QGNW01001792">
    <property type="protein sequence ID" value="RVW30582.1"/>
    <property type="molecule type" value="Genomic_DNA"/>
</dbReference>
<evidence type="ECO:0000313" key="2">
    <source>
        <dbReference type="Proteomes" id="UP000288805"/>
    </source>
</evidence>
<organism evidence="1 2">
    <name type="scientific">Vitis vinifera</name>
    <name type="common">Grape</name>
    <dbReference type="NCBI Taxonomy" id="29760"/>
    <lineage>
        <taxon>Eukaryota</taxon>
        <taxon>Viridiplantae</taxon>
        <taxon>Streptophyta</taxon>
        <taxon>Embryophyta</taxon>
        <taxon>Tracheophyta</taxon>
        <taxon>Spermatophyta</taxon>
        <taxon>Magnoliopsida</taxon>
        <taxon>eudicotyledons</taxon>
        <taxon>Gunneridae</taxon>
        <taxon>Pentapetalae</taxon>
        <taxon>rosids</taxon>
        <taxon>Vitales</taxon>
        <taxon>Vitaceae</taxon>
        <taxon>Viteae</taxon>
        <taxon>Vitis</taxon>
    </lineage>
</organism>
<proteinExistence type="predicted"/>